<keyword evidence="4" id="KW-1185">Reference proteome</keyword>
<accession>A0A0C9U8T8</accession>
<proteinExistence type="predicted"/>
<feature type="region of interest" description="Disordered" evidence="1">
    <location>
        <begin position="21"/>
        <end position="53"/>
    </location>
</feature>
<reference evidence="3 4" key="1">
    <citation type="submission" date="2014-06" db="EMBL/GenBank/DDBJ databases">
        <title>Evolutionary Origins and Diversification of the Mycorrhizal Mutualists.</title>
        <authorList>
            <consortium name="DOE Joint Genome Institute"/>
            <consortium name="Mycorrhizal Genomics Consortium"/>
            <person name="Kohler A."/>
            <person name="Kuo A."/>
            <person name="Nagy L.G."/>
            <person name="Floudas D."/>
            <person name="Copeland A."/>
            <person name="Barry K.W."/>
            <person name="Cichocki N."/>
            <person name="Veneault-Fourrey C."/>
            <person name="LaButti K."/>
            <person name="Lindquist E.A."/>
            <person name="Lipzen A."/>
            <person name="Lundell T."/>
            <person name="Morin E."/>
            <person name="Murat C."/>
            <person name="Riley R."/>
            <person name="Ohm R."/>
            <person name="Sun H."/>
            <person name="Tunlid A."/>
            <person name="Henrissat B."/>
            <person name="Grigoriev I.V."/>
            <person name="Hibbett D.S."/>
            <person name="Martin F."/>
        </authorList>
    </citation>
    <scope>NUCLEOTIDE SEQUENCE [LARGE SCALE GENOMIC DNA]</scope>
    <source>
        <strain evidence="3 4">SS14</strain>
    </source>
</reference>
<dbReference type="HOGENOM" id="CLU_3070201_0_0_1"/>
<evidence type="ECO:0000313" key="3">
    <source>
        <dbReference type="EMBL" id="KIJ39453.1"/>
    </source>
</evidence>
<dbReference type="Proteomes" id="UP000054279">
    <property type="component" value="Unassembled WGS sequence"/>
</dbReference>
<evidence type="ECO:0000313" key="4">
    <source>
        <dbReference type="Proteomes" id="UP000054279"/>
    </source>
</evidence>
<keyword evidence="2" id="KW-0732">Signal</keyword>
<sequence>MRFASIIFSTVCVALLASSAEARPYPSPASELVLRQTTDPTDGCGQPSGRSCN</sequence>
<organism evidence="3 4">
    <name type="scientific">Sphaerobolus stellatus (strain SS14)</name>
    <dbReference type="NCBI Taxonomy" id="990650"/>
    <lineage>
        <taxon>Eukaryota</taxon>
        <taxon>Fungi</taxon>
        <taxon>Dikarya</taxon>
        <taxon>Basidiomycota</taxon>
        <taxon>Agaricomycotina</taxon>
        <taxon>Agaricomycetes</taxon>
        <taxon>Phallomycetidae</taxon>
        <taxon>Geastrales</taxon>
        <taxon>Sphaerobolaceae</taxon>
        <taxon>Sphaerobolus</taxon>
    </lineage>
</organism>
<evidence type="ECO:0000256" key="2">
    <source>
        <dbReference type="SAM" id="SignalP"/>
    </source>
</evidence>
<feature type="signal peptide" evidence="2">
    <location>
        <begin position="1"/>
        <end position="22"/>
    </location>
</feature>
<evidence type="ECO:0000256" key="1">
    <source>
        <dbReference type="SAM" id="MobiDB-lite"/>
    </source>
</evidence>
<name>A0A0C9U8T8_SPHS4</name>
<protein>
    <submittedName>
        <fullName evidence="3">Unplaced genomic scaffold SPHSTscaffold_77, whole genome shotgun sequence</fullName>
    </submittedName>
</protein>
<gene>
    <name evidence="3" type="ORF">M422DRAFT_257773</name>
</gene>
<dbReference type="AlphaFoldDB" id="A0A0C9U8T8"/>
<dbReference type="EMBL" id="KN837152">
    <property type="protein sequence ID" value="KIJ39453.1"/>
    <property type="molecule type" value="Genomic_DNA"/>
</dbReference>
<feature type="chain" id="PRO_5002220939" evidence="2">
    <location>
        <begin position="23"/>
        <end position="53"/>
    </location>
</feature>